<dbReference type="CDD" id="cd00084">
    <property type="entry name" value="HMG-box_SF"/>
    <property type="match status" value="1"/>
</dbReference>
<dbReference type="InterPro" id="IPR036910">
    <property type="entry name" value="HMG_box_dom_sf"/>
</dbReference>
<accession>A0A077R2E4</accession>
<dbReference type="SMART" id="SM00398">
    <property type="entry name" value="HMG"/>
    <property type="match status" value="1"/>
</dbReference>
<organism evidence="6">
    <name type="scientific">Melanopsichium pennsylvanicum 4</name>
    <dbReference type="NCBI Taxonomy" id="1398559"/>
    <lineage>
        <taxon>Eukaryota</taxon>
        <taxon>Fungi</taxon>
        <taxon>Dikarya</taxon>
        <taxon>Basidiomycota</taxon>
        <taxon>Ustilaginomycotina</taxon>
        <taxon>Ustilaginomycetes</taxon>
        <taxon>Ustilaginales</taxon>
        <taxon>Ustilaginaceae</taxon>
        <taxon>Melanopsichium</taxon>
    </lineage>
</organism>
<evidence type="ECO:0000259" key="5">
    <source>
        <dbReference type="PROSITE" id="PS50118"/>
    </source>
</evidence>
<dbReference type="InterPro" id="IPR009071">
    <property type="entry name" value="HMG_box_dom"/>
</dbReference>
<dbReference type="Gene3D" id="1.10.30.10">
    <property type="entry name" value="High mobility group box domain"/>
    <property type="match status" value="1"/>
</dbReference>
<dbReference type="Pfam" id="PF00505">
    <property type="entry name" value="HMG_box"/>
    <property type="match status" value="1"/>
</dbReference>
<dbReference type="PANTHER" id="PTHR46040">
    <property type="entry name" value="HIGH MOBILITY GROUP PROTEIN 2"/>
    <property type="match status" value="1"/>
</dbReference>
<evidence type="ECO:0000256" key="1">
    <source>
        <dbReference type="ARBA" id="ARBA00023125"/>
    </source>
</evidence>
<feature type="compositionally biased region" description="Basic residues" evidence="4">
    <location>
        <begin position="21"/>
        <end position="40"/>
    </location>
</feature>
<dbReference type="PROSITE" id="PS50118">
    <property type="entry name" value="HMG_BOX_2"/>
    <property type="match status" value="1"/>
</dbReference>
<dbReference type="SUPFAM" id="SSF47095">
    <property type="entry name" value="HMG-box"/>
    <property type="match status" value="1"/>
</dbReference>
<feature type="DNA-binding region" description="HMG box" evidence="3">
    <location>
        <begin position="173"/>
        <end position="241"/>
    </location>
</feature>
<feature type="domain" description="HMG box" evidence="5">
    <location>
        <begin position="173"/>
        <end position="241"/>
    </location>
</feature>
<keyword evidence="1 3" id="KW-0238">DNA-binding</keyword>
<dbReference type="EMBL" id="HG529698">
    <property type="protein sequence ID" value="CDI56710.1"/>
    <property type="molecule type" value="Genomic_DNA"/>
</dbReference>
<evidence type="ECO:0000256" key="4">
    <source>
        <dbReference type="SAM" id="MobiDB-lite"/>
    </source>
</evidence>
<dbReference type="FunFam" id="1.10.30.10:FF:000049">
    <property type="entry name" value="Related to NHP6B-nonhistone chromosomal protein"/>
    <property type="match status" value="1"/>
</dbReference>
<protein>
    <submittedName>
        <fullName evidence="6">Related to NHP6B-nonhistone chromosomal protein</fullName>
    </submittedName>
</protein>
<evidence type="ECO:0000256" key="3">
    <source>
        <dbReference type="PROSITE-ProRule" id="PRU00267"/>
    </source>
</evidence>
<dbReference type="AlphaFoldDB" id="A0A077R2E4"/>
<dbReference type="PANTHER" id="PTHR46040:SF3">
    <property type="entry name" value="HIGH MOBILITY GROUP PROTEIN 2"/>
    <property type="match status" value="1"/>
</dbReference>
<feature type="region of interest" description="Disordered" evidence="4">
    <location>
        <begin position="18"/>
        <end position="47"/>
    </location>
</feature>
<evidence type="ECO:0000256" key="2">
    <source>
        <dbReference type="ARBA" id="ARBA00023242"/>
    </source>
</evidence>
<reference evidence="6" key="1">
    <citation type="journal article" date="2014" name="Genome Biol. Evol.">
        <title>Gene Loss Rather Than Gene Gain Is Associated with a Host Jump from Monocots to Dicots in the Smut Fungus Melanopsichium pennsylvanicum.</title>
        <authorList>
            <person name="Sharma R."/>
            <person name="Mishra B."/>
            <person name="Runge F."/>
            <person name="Thines M."/>
        </authorList>
    </citation>
    <scope>NUCLEOTIDE SEQUENCE</scope>
    <source>
        <strain evidence="6">4</strain>
    </source>
</reference>
<dbReference type="InterPro" id="IPR051965">
    <property type="entry name" value="ChromReg_NeuronalGeneExpr"/>
</dbReference>
<proteinExistence type="predicted"/>
<sequence>MNAANFDQYGLLSHSVTGASHQHHAASHQHQHHQQPHHQHAAFNPAMGHGAQGDDIFIARQTMFDAVSRLSAQLRHAADSCDAFVKVVARQNPNVAALVLAQQGNVSSAGGAVGATPSFDFLSIANGSHPSIAAPGSETAAAAGTAGANGKIAKKLSKLQKRKEKRLRDPDAPKRPPSAYLLFQNEVRQEIRKKHPGMPYSEVLGKVSEAWKALTDEQRKVYQDKTTENMATWNQQKKDHEVDMAQQAAAAAAPLEQ</sequence>
<dbReference type="GO" id="GO:0003677">
    <property type="term" value="F:DNA binding"/>
    <property type="evidence" value="ECO:0007669"/>
    <property type="project" value="UniProtKB-UniRule"/>
</dbReference>
<evidence type="ECO:0000313" key="6">
    <source>
        <dbReference type="EMBL" id="CDI56710.1"/>
    </source>
</evidence>
<keyword evidence="2 3" id="KW-0539">Nucleus</keyword>
<dbReference type="GO" id="GO:0005634">
    <property type="term" value="C:nucleus"/>
    <property type="evidence" value="ECO:0007669"/>
    <property type="project" value="UniProtKB-UniRule"/>
</dbReference>
<name>A0A077R2E4_9BASI</name>
<dbReference type="GO" id="GO:0010468">
    <property type="term" value="P:regulation of gene expression"/>
    <property type="evidence" value="ECO:0007669"/>
    <property type="project" value="TreeGrafter"/>
</dbReference>